<dbReference type="Gene3D" id="1.25.40.10">
    <property type="entry name" value="Tetratricopeptide repeat domain"/>
    <property type="match status" value="1"/>
</dbReference>
<keyword evidence="4" id="KW-1185">Reference proteome</keyword>
<name>A0A1H2VEL7_9RHOB</name>
<evidence type="ECO:0000256" key="1">
    <source>
        <dbReference type="SAM" id="SignalP"/>
    </source>
</evidence>
<keyword evidence="1" id="KW-0732">Signal</keyword>
<proteinExistence type="predicted"/>
<evidence type="ECO:0000259" key="2">
    <source>
        <dbReference type="Pfam" id="PF04575"/>
    </source>
</evidence>
<organism evidence="3 4">
    <name type="scientific">Roseicitreum antarcticum</name>
    <dbReference type="NCBI Taxonomy" id="564137"/>
    <lineage>
        <taxon>Bacteria</taxon>
        <taxon>Pseudomonadati</taxon>
        <taxon>Pseudomonadota</taxon>
        <taxon>Alphaproteobacteria</taxon>
        <taxon>Rhodobacterales</taxon>
        <taxon>Paracoccaceae</taxon>
        <taxon>Roseicitreum</taxon>
    </lineage>
</organism>
<feature type="signal peptide" evidence="1">
    <location>
        <begin position="1"/>
        <end position="19"/>
    </location>
</feature>
<accession>A0A1H2VEL7</accession>
<protein>
    <recommendedName>
        <fullName evidence="2">Surface lipoprotein assembly modifier C-terminal domain-containing protein</fullName>
    </recommendedName>
</protein>
<dbReference type="Pfam" id="PF04575">
    <property type="entry name" value="SlipAM"/>
    <property type="match status" value="1"/>
</dbReference>
<reference evidence="3 4" key="1">
    <citation type="submission" date="2016-10" db="EMBL/GenBank/DDBJ databases">
        <authorList>
            <person name="de Groot N.N."/>
        </authorList>
    </citation>
    <scope>NUCLEOTIDE SEQUENCE [LARGE SCALE GENOMIC DNA]</scope>
    <source>
        <strain evidence="3 4">CGMCC 1.8894</strain>
    </source>
</reference>
<dbReference type="RefSeq" id="WP_223814192.1">
    <property type="nucleotide sequence ID" value="NZ_CP061498.1"/>
</dbReference>
<gene>
    <name evidence="3" type="ORF">SAMN04488238_10332</name>
</gene>
<evidence type="ECO:0000313" key="3">
    <source>
        <dbReference type="EMBL" id="SDW66319.1"/>
    </source>
</evidence>
<dbReference type="Proteomes" id="UP000198539">
    <property type="component" value="Unassembled WGS sequence"/>
</dbReference>
<dbReference type="AlphaFoldDB" id="A0A1H2VEL7"/>
<dbReference type="InterPro" id="IPR007655">
    <property type="entry name" value="Slam_C"/>
</dbReference>
<feature type="domain" description="Surface lipoprotein assembly modifier C-terminal" evidence="2">
    <location>
        <begin position="139"/>
        <end position="424"/>
    </location>
</feature>
<evidence type="ECO:0000313" key="4">
    <source>
        <dbReference type="Proteomes" id="UP000198539"/>
    </source>
</evidence>
<feature type="chain" id="PRO_5011518788" description="Surface lipoprotein assembly modifier C-terminal domain-containing protein" evidence="1">
    <location>
        <begin position="20"/>
        <end position="424"/>
    </location>
</feature>
<sequence>MKRLLLALLCVFWPIFASASSLEEAEAALRRGQTDAALSFAQSHRPTDGAETIRRLWVLGVAYNRQNRPRAAIDPLNRLVALAPAQSEFRLELALSLIRAGQSERARYHLGLAQGADLAPAVRARVESEIDTIDKSRNWQGYIRFAIAPESNAARRTAAEIISLGGFTFRLVPGARAQPATGVELGFGLAAMPRLSDDLRARLSVDASTRLFRGRAPDDLTLRAGAALLHFGDRGRQLSAEVFTSRRWLDNQHYSQSLGVEFRHSRLIGNRANLTVSAQRERLHYRQPAYIVDRTAVGLQFVHATTAQLQLHASARAEVRHSQNQLAAGHAIGVTIGGQYSFTGGLRAGLTLSQDYNTFPGLHPLFGVRRTDRKSAATLQINNQNWSRFGFSPVLKIAYERQHSSIVVNSYSNLSASVSLTRAF</sequence>
<dbReference type="SUPFAM" id="SSF48452">
    <property type="entry name" value="TPR-like"/>
    <property type="match status" value="1"/>
</dbReference>
<dbReference type="InterPro" id="IPR011990">
    <property type="entry name" value="TPR-like_helical_dom_sf"/>
</dbReference>
<dbReference type="STRING" id="564137.SAMN04488238_10332"/>
<dbReference type="EMBL" id="FNOM01000003">
    <property type="protein sequence ID" value="SDW66319.1"/>
    <property type="molecule type" value="Genomic_DNA"/>
</dbReference>